<dbReference type="Pfam" id="PF07883">
    <property type="entry name" value="Cupin_2"/>
    <property type="match status" value="1"/>
</dbReference>
<dbReference type="RefSeq" id="WP_194706875.1">
    <property type="nucleotide sequence ID" value="NZ_JADKPN010000005.1"/>
</dbReference>
<evidence type="ECO:0000259" key="1">
    <source>
        <dbReference type="Pfam" id="PF07883"/>
    </source>
</evidence>
<dbReference type="Proteomes" id="UP000640489">
    <property type="component" value="Unassembled WGS sequence"/>
</dbReference>
<keyword evidence="3" id="KW-1185">Reference proteome</keyword>
<dbReference type="SUPFAM" id="SSF51182">
    <property type="entry name" value="RmlC-like cupins"/>
    <property type="match status" value="1"/>
</dbReference>
<organism evidence="2 3">
    <name type="scientific">Nocardioides islandensis</name>
    <dbReference type="NCBI Taxonomy" id="433663"/>
    <lineage>
        <taxon>Bacteria</taxon>
        <taxon>Bacillati</taxon>
        <taxon>Actinomycetota</taxon>
        <taxon>Actinomycetes</taxon>
        <taxon>Propionibacteriales</taxon>
        <taxon>Nocardioidaceae</taxon>
        <taxon>Nocardioides</taxon>
    </lineage>
</organism>
<reference evidence="2" key="1">
    <citation type="submission" date="2020-11" db="EMBL/GenBank/DDBJ databases">
        <title>Nocardioides sp. nov., isolated from Soil of Cynanchum wilfordii Hemsley rhizosphere.</title>
        <authorList>
            <person name="Lee J.-S."/>
            <person name="Suh M.K."/>
            <person name="Kim J.-S."/>
        </authorList>
    </citation>
    <scope>NUCLEOTIDE SEQUENCE</scope>
    <source>
        <strain evidence="2">KCTC 19275</strain>
    </source>
</reference>
<dbReference type="AlphaFoldDB" id="A0A930VA36"/>
<dbReference type="InterPro" id="IPR014710">
    <property type="entry name" value="RmlC-like_jellyroll"/>
</dbReference>
<gene>
    <name evidence="2" type="ORF">ISU07_11255</name>
</gene>
<proteinExistence type="predicted"/>
<evidence type="ECO:0000313" key="2">
    <source>
        <dbReference type="EMBL" id="MBF4763704.1"/>
    </source>
</evidence>
<protein>
    <submittedName>
        <fullName evidence="2">Cupin domain-containing protein</fullName>
    </submittedName>
</protein>
<dbReference type="EMBL" id="JADKPN010000005">
    <property type="protein sequence ID" value="MBF4763704.1"/>
    <property type="molecule type" value="Genomic_DNA"/>
</dbReference>
<dbReference type="InterPro" id="IPR013096">
    <property type="entry name" value="Cupin_2"/>
</dbReference>
<accession>A0A930VA36</accession>
<evidence type="ECO:0000313" key="3">
    <source>
        <dbReference type="Proteomes" id="UP000640489"/>
    </source>
</evidence>
<dbReference type="Gene3D" id="2.60.120.10">
    <property type="entry name" value="Jelly Rolls"/>
    <property type="match status" value="1"/>
</dbReference>
<dbReference type="InterPro" id="IPR011051">
    <property type="entry name" value="RmlC_Cupin_sf"/>
</dbReference>
<name>A0A930VA36_9ACTN</name>
<sequence>MTDLPGPVPCVRVDKPWGHEEIFAHVEGSYVGKTLHVTGGESLSLQWHHEKDETIAVLSGEVEIDLGDSEQTLRAVVLGPGDAVHVPPRLLHRVRAITDAVLVEASTAGPGWQEDVVRLEDRYGRTGTHTP</sequence>
<feature type="domain" description="Cupin type-2" evidence="1">
    <location>
        <begin position="36"/>
        <end position="100"/>
    </location>
</feature>
<comment type="caution">
    <text evidence="2">The sequence shown here is derived from an EMBL/GenBank/DDBJ whole genome shotgun (WGS) entry which is preliminary data.</text>
</comment>